<protein>
    <submittedName>
        <fullName evidence="1">Uncharacterized protein</fullName>
    </submittedName>
</protein>
<name>A0A8X6YB82_9ARAC</name>
<proteinExistence type="predicted"/>
<dbReference type="AlphaFoldDB" id="A0A8X6YB82"/>
<accession>A0A8X6YB82</accession>
<gene>
    <name evidence="1" type="ORF">TNIN_279311</name>
</gene>
<comment type="caution">
    <text evidence="1">The sequence shown here is derived from an EMBL/GenBank/DDBJ whole genome shotgun (WGS) entry which is preliminary data.</text>
</comment>
<evidence type="ECO:0000313" key="2">
    <source>
        <dbReference type="Proteomes" id="UP000886998"/>
    </source>
</evidence>
<reference evidence="1" key="1">
    <citation type="submission" date="2020-08" db="EMBL/GenBank/DDBJ databases">
        <title>Multicomponent nature underlies the extraordinary mechanical properties of spider dragline silk.</title>
        <authorList>
            <person name="Kono N."/>
            <person name="Nakamura H."/>
            <person name="Mori M."/>
            <person name="Yoshida Y."/>
            <person name="Ohtoshi R."/>
            <person name="Malay A.D."/>
            <person name="Moran D.A.P."/>
            <person name="Tomita M."/>
            <person name="Numata K."/>
            <person name="Arakawa K."/>
        </authorList>
    </citation>
    <scope>NUCLEOTIDE SEQUENCE</scope>
</reference>
<dbReference type="EMBL" id="BMAV01016603">
    <property type="protein sequence ID" value="GFY67547.1"/>
    <property type="molecule type" value="Genomic_DNA"/>
</dbReference>
<sequence>MINMLQTNTGNVQVIKQKILPCTKEYLYQCVDGQCFVEIQFRKCFCRMGLGLHNFLDVEPWISYVEKPMVLDRTPDYSTRLSSGR</sequence>
<organism evidence="1 2">
    <name type="scientific">Trichonephila inaurata madagascariensis</name>
    <dbReference type="NCBI Taxonomy" id="2747483"/>
    <lineage>
        <taxon>Eukaryota</taxon>
        <taxon>Metazoa</taxon>
        <taxon>Ecdysozoa</taxon>
        <taxon>Arthropoda</taxon>
        <taxon>Chelicerata</taxon>
        <taxon>Arachnida</taxon>
        <taxon>Araneae</taxon>
        <taxon>Araneomorphae</taxon>
        <taxon>Entelegynae</taxon>
        <taxon>Araneoidea</taxon>
        <taxon>Nephilidae</taxon>
        <taxon>Trichonephila</taxon>
        <taxon>Trichonephila inaurata</taxon>
    </lineage>
</organism>
<evidence type="ECO:0000313" key="1">
    <source>
        <dbReference type="EMBL" id="GFY67547.1"/>
    </source>
</evidence>
<dbReference type="Proteomes" id="UP000886998">
    <property type="component" value="Unassembled WGS sequence"/>
</dbReference>
<keyword evidence="2" id="KW-1185">Reference proteome</keyword>